<keyword evidence="4" id="KW-0677">Repeat</keyword>
<feature type="compositionally biased region" description="Low complexity" evidence="6">
    <location>
        <begin position="466"/>
        <end position="497"/>
    </location>
</feature>
<dbReference type="PANTHER" id="PTHR43358">
    <property type="entry name" value="ALPHA/BETA-HYDROLASE"/>
    <property type="match status" value="1"/>
</dbReference>
<evidence type="ECO:0000259" key="7">
    <source>
        <dbReference type="PROSITE" id="PS50847"/>
    </source>
</evidence>
<dbReference type="Pfam" id="PF06458">
    <property type="entry name" value="MucBP"/>
    <property type="match status" value="1"/>
</dbReference>
<protein>
    <recommendedName>
        <fullName evidence="7">Gram-positive cocci surface proteins LPxTG domain-containing protein</fullName>
    </recommendedName>
</protein>
<keyword evidence="5" id="KW-0572">Peptidoglycan-anchor</keyword>
<dbReference type="InterPro" id="IPR009459">
    <property type="entry name" value="MucBP_dom"/>
</dbReference>
<evidence type="ECO:0000256" key="5">
    <source>
        <dbReference type="ARBA" id="ARBA00023088"/>
    </source>
</evidence>
<feature type="domain" description="Gram-positive cocci surface proteins LPxTG" evidence="7">
    <location>
        <begin position="500"/>
        <end position="530"/>
    </location>
</feature>
<dbReference type="InterPro" id="IPR052920">
    <property type="entry name" value="DNA-binding_regulatory"/>
</dbReference>
<feature type="region of interest" description="Disordered" evidence="6">
    <location>
        <begin position="466"/>
        <end position="504"/>
    </location>
</feature>
<dbReference type="Pfam" id="PF12146">
    <property type="entry name" value="Hydrolase_4"/>
    <property type="match status" value="1"/>
</dbReference>
<dbReference type="Proteomes" id="UP000287239">
    <property type="component" value="Unassembled WGS sequence"/>
</dbReference>
<dbReference type="NCBIfam" id="TIGR01167">
    <property type="entry name" value="LPXTG_anchor"/>
    <property type="match status" value="1"/>
</dbReference>
<evidence type="ECO:0000256" key="2">
    <source>
        <dbReference type="ARBA" id="ARBA00022525"/>
    </source>
</evidence>
<dbReference type="InterPro" id="IPR022742">
    <property type="entry name" value="Hydrolase_4"/>
</dbReference>
<dbReference type="SUPFAM" id="SSF53474">
    <property type="entry name" value="alpha/beta-Hydrolases"/>
    <property type="match status" value="1"/>
</dbReference>
<evidence type="ECO:0000256" key="6">
    <source>
        <dbReference type="SAM" id="MobiDB-lite"/>
    </source>
</evidence>
<accession>A0A429ZR37</accession>
<evidence type="ECO:0000256" key="4">
    <source>
        <dbReference type="ARBA" id="ARBA00022737"/>
    </source>
</evidence>
<proteinExistence type="predicted"/>
<dbReference type="InterPro" id="IPR029058">
    <property type="entry name" value="AB_hydrolase_fold"/>
</dbReference>
<evidence type="ECO:0000256" key="3">
    <source>
        <dbReference type="ARBA" id="ARBA00022729"/>
    </source>
</evidence>
<gene>
    <name evidence="8" type="ORF">CBF35_06845</name>
</gene>
<dbReference type="PROSITE" id="PS50847">
    <property type="entry name" value="GRAM_POS_ANCHORING"/>
    <property type="match status" value="1"/>
</dbReference>
<keyword evidence="3" id="KW-0732">Signal</keyword>
<sequence>MRKISQSIFVLVILLIINSSITLAETIFPENSVTSSSIQEDTATTSSQIEAIEKEDTDELLKQKELLLTAMDIDSSDKITPNHIANLLYSFAFNKKEGAFLWQVLGVDFNAPMSNDPQYLTDLAWFEQASKETLVLANGNQAFFLKHPTSDKTVIIAHGYRGNANLVGPWAKLYYDLGYNILAPDANAHGKSPGQLIDFGWLEKNNYREWINSVITKTSADSDIILHGLSMGAATVLMAAGEELPSNVKGIIADSAFTSLTDQLTYISQIITNNPSEIGEWLGLTEENLNLALPLIDKRLQAELGFSMRTASAVNQVKKATVPIGLIHSRDDSFIPYSSQEIIFNATASEKKHLWDGTSGNHIGSIHYNRSNYLTTLKNYLGLFSGEQPGFQEIITDMIYFHDSNGLELHEPLLKRGRAFEAYQIELPVIPGYDLSEASQTEFIFGESDQEHTLIFTKTDLPLDSDSTPPIISSSDSTVETSSSSNVRSTNSSQSPSKDLPKTGETTSVIPLLIGLLLVSLGCSLKRKVF</sequence>
<dbReference type="PANTHER" id="PTHR43358:SF4">
    <property type="entry name" value="ALPHA_BETA HYDROLASE FOLD-1 DOMAIN-CONTAINING PROTEIN"/>
    <property type="match status" value="1"/>
</dbReference>
<comment type="caution">
    <text evidence="8">The sequence shown here is derived from an EMBL/GenBank/DDBJ whole genome shotgun (WGS) entry which is preliminary data.</text>
</comment>
<evidence type="ECO:0000256" key="1">
    <source>
        <dbReference type="ARBA" id="ARBA00022512"/>
    </source>
</evidence>
<keyword evidence="1" id="KW-0134">Cell wall</keyword>
<name>A0A429ZR37_9ENTE</name>
<dbReference type="EMBL" id="NGJU01000008">
    <property type="protein sequence ID" value="RST96131.1"/>
    <property type="molecule type" value="Genomic_DNA"/>
</dbReference>
<reference evidence="8 9" key="1">
    <citation type="submission" date="2017-05" db="EMBL/GenBank/DDBJ databases">
        <title>Vagococcus spp. assemblies.</title>
        <authorList>
            <person name="Gulvik C.A."/>
        </authorList>
    </citation>
    <scope>NUCLEOTIDE SEQUENCE [LARGE SCALE GENOMIC DNA]</scope>
    <source>
        <strain evidence="8 9">NCFB 2777</strain>
    </source>
</reference>
<organism evidence="8 9">
    <name type="scientific">Vagococcus salmoninarum</name>
    <dbReference type="NCBI Taxonomy" id="2739"/>
    <lineage>
        <taxon>Bacteria</taxon>
        <taxon>Bacillati</taxon>
        <taxon>Bacillota</taxon>
        <taxon>Bacilli</taxon>
        <taxon>Lactobacillales</taxon>
        <taxon>Enterococcaceae</taxon>
        <taxon>Vagococcus</taxon>
    </lineage>
</organism>
<evidence type="ECO:0000313" key="9">
    <source>
        <dbReference type="Proteomes" id="UP000287239"/>
    </source>
</evidence>
<keyword evidence="9" id="KW-1185">Reference proteome</keyword>
<dbReference type="AlphaFoldDB" id="A0A429ZR37"/>
<dbReference type="RefSeq" id="WP_126779476.1">
    <property type="nucleotide sequence ID" value="NZ_NGJU01000008.1"/>
</dbReference>
<dbReference type="InterPro" id="IPR019931">
    <property type="entry name" value="LPXTG_anchor"/>
</dbReference>
<dbReference type="GeneID" id="98568082"/>
<dbReference type="Gene3D" id="3.40.50.1820">
    <property type="entry name" value="alpha/beta hydrolase"/>
    <property type="match status" value="1"/>
</dbReference>
<evidence type="ECO:0000313" key="8">
    <source>
        <dbReference type="EMBL" id="RST96131.1"/>
    </source>
</evidence>
<keyword evidence="2" id="KW-0964">Secreted</keyword>
<dbReference type="OrthoDB" id="9776685at2"/>